<keyword evidence="2" id="KW-1185">Reference proteome</keyword>
<gene>
    <name evidence="1" type="primary">hybE</name>
    <name evidence="1" type="ORF">AACH10_17280</name>
</gene>
<dbReference type="InterPro" id="IPR023994">
    <property type="entry name" value="NiFe-hyd_HybE"/>
</dbReference>
<dbReference type="Gene3D" id="3.30.1460.40">
    <property type="entry name" value="[NiFe]-hydrogenase assembly chaperone, HybE"/>
    <property type="match status" value="1"/>
</dbReference>
<dbReference type="InterPro" id="IPR038530">
    <property type="entry name" value="NiFe-hyd_HybE_sf"/>
</dbReference>
<dbReference type="RefSeq" id="WP_341411704.1">
    <property type="nucleotide sequence ID" value="NZ_JBBUTH010000008.1"/>
</dbReference>
<name>A0ABU9CK15_9BURK</name>
<comment type="caution">
    <text evidence="1">The sequence shown here is derived from an EMBL/GenBank/DDBJ whole genome shotgun (WGS) entry which is preliminary data.</text>
</comment>
<protein>
    <submittedName>
        <fullName evidence="1">[NiFe]-hydrogenase assembly chaperone HybE</fullName>
    </submittedName>
</protein>
<organism evidence="1 2">
    <name type="scientific">Pseudaquabacterium inlustre</name>
    <dbReference type="NCBI Taxonomy" id="2984192"/>
    <lineage>
        <taxon>Bacteria</taxon>
        <taxon>Pseudomonadati</taxon>
        <taxon>Pseudomonadota</taxon>
        <taxon>Betaproteobacteria</taxon>
        <taxon>Burkholderiales</taxon>
        <taxon>Sphaerotilaceae</taxon>
        <taxon>Pseudaquabacterium</taxon>
    </lineage>
</organism>
<reference evidence="1 2" key="1">
    <citation type="submission" date="2024-04" db="EMBL/GenBank/DDBJ databases">
        <title>Novel species of the genus Ideonella isolated from streams.</title>
        <authorList>
            <person name="Lu H."/>
        </authorList>
    </citation>
    <scope>NUCLEOTIDE SEQUENCE [LARGE SCALE GENOMIC DNA]</scope>
    <source>
        <strain evidence="1 2">DXS22W</strain>
    </source>
</reference>
<evidence type="ECO:0000313" key="2">
    <source>
        <dbReference type="Proteomes" id="UP001365405"/>
    </source>
</evidence>
<dbReference type="Pfam" id="PF11939">
    <property type="entry name" value="NiFe-hyd_HybE"/>
    <property type="match status" value="1"/>
</dbReference>
<accession>A0ABU9CK15</accession>
<sequence>MTAPLLTRRVEALESAFRHIARSRMAGVPILHPSLAVQAVGFAPAPAEAGPPGVALGVLITPWFMNLVQLPLDADAAQALPQPGLSQALAIGDWRFDFFGGEEEGLGRYAAASLFSPMAEFVDQAAAVATAREVLLQLRPVAPVAASVVAPIAVTAAPPAEPVPARRGFLFGRSNAGAR</sequence>
<evidence type="ECO:0000313" key="1">
    <source>
        <dbReference type="EMBL" id="MEK8052008.1"/>
    </source>
</evidence>
<dbReference type="Proteomes" id="UP001365405">
    <property type="component" value="Unassembled WGS sequence"/>
</dbReference>
<dbReference type="EMBL" id="JBBUTH010000008">
    <property type="protein sequence ID" value="MEK8052008.1"/>
    <property type="molecule type" value="Genomic_DNA"/>
</dbReference>
<dbReference type="NCBIfam" id="TIGR03993">
    <property type="entry name" value="hydrog_HybE"/>
    <property type="match status" value="1"/>
</dbReference>
<proteinExistence type="predicted"/>